<organism evidence="1 2">
    <name type="scientific">Thiorhodovibrio winogradskyi</name>
    <dbReference type="NCBI Taxonomy" id="77007"/>
    <lineage>
        <taxon>Bacteria</taxon>
        <taxon>Pseudomonadati</taxon>
        <taxon>Pseudomonadota</taxon>
        <taxon>Gammaproteobacteria</taxon>
        <taxon>Chromatiales</taxon>
        <taxon>Chromatiaceae</taxon>
        <taxon>Thiorhodovibrio</taxon>
    </lineage>
</organism>
<proteinExistence type="predicted"/>
<protein>
    <recommendedName>
        <fullName evidence="3">Transposase</fullName>
    </recommendedName>
</protein>
<dbReference type="EMBL" id="CP121472">
    <property type="protein sequence ID" value="WPL17510.1"/>
    <property type="molecule type" value="Genomic_DNA"/>
</dbReference>
<sequence length="75" mass="8908">MVRKHQQPTRRLTITCRFEPENPATIRFGSTRRWACRELSLMAQRLRQRAELRPTPAGQPERLTRLARRLEQLAV</sequence>
<evidence type="ECO:0000313" key="2">
    <source>
        <dbReference type="Proteomes" id="UP001432180"/>
    </source>
</evidence>
<accession>A0ABZ0S912</accession>
<reference evidence="1 2" key="1">
    <citation type="journal article" date="2023" name="Microorganisms">
        <title>Thiorhodovibrio frisius and Trv. litoralis spp. nov., Two Novel Members from a Clade of Fastidious Purple Sulfur Bacteria That Exhibit Unique Red-Shifted Light-Harvesting Capabilities.</title>
        <authorList>
            <person name="Methner A."/>
            <person name="Kuzyk S.B."/>
            <person name="Petersen J."/>
            <person name="Bauer S."/>
            <person name="Brinkmann H."/>
            <person name="Sichau K."/>
            <person name="Wanner G."/>
            <person name="Wolf J."/>
            <person name="Neumann-Schaal M."/>
            <person name="Henke P."/>
            <person name="Tank M."/>
            <person name="Sproer C."/>
            <person name="Bunk B."/>
            <person name="Overmann J."/>
        </authorList>
    </citation>
    <scope>NUCLEOTIDE SEQUENCE [LARGE SCALE GENOMIC DNA]</scope>
    <source>
        <strain evidence="1 2">DSM 6702</strain>
    </source>
</reference>
<evidence type="ECO:0000313" key="1">
    <source>
        <dbReference type="EMBL" id="WPL17510.1"/>
    </source>
</evidence>
<name>A0ABZ0S912_9GAMM</name>
<gene>
    <name evidence="1" type="ORF">Thiowin_02531</name>
</gene>
<dbReference type="Proteomes" id="UP001432180">
    <property type="component" value="Chromosome"/>
</dbReference>
<evidence type="ECO:0008006" key="3">
    <source>
        <dbReference type="Google" id="ProtNLM"/>
    </source>
</evidence>
<keyword evidence="2" id="KW-1185">Reference proteome</keyword>